<dbReference type="Proteomes" id="UP001387293">
    <property type="component" value="Unassembled WGS sequence"/>
</dbReference>
<keyword evidence="4" id="KW-1185">Reference proteome</keyword>
<sequence length="332" mass="35308">MLRTALGPAIAGFLDDPSIVEVMLNPDGRLWVDRLKEGFCETGKHLNPADGERIVRLVAHHVGAEVHSGSPRVSAELPETGERFEGLLPPVVSAATFAIRKPAVAVFTLADYVAAGIATEAQADVLRLAVGRRKNVLVAGGTSTGKTTLVNALLAEVAKTSDRVVLIEDTRELQCAARNLVALRTKDGVASLSDLVKSSLRLRPDRIPIGEVRGAEALDLLKAWGTGHPGGIGTIHASTGLGALRRLEQLVQEAVVTVPRALIAETIDLVAVLAGRGSARRLVEIALVDGLDPVTGDYRMLEAKIETIPTAEPEPSMELQNEPDPLHFIVYP</sequence>
<accession>A0ABU8L782</accession>
<dbReference type="EMBL" id="JAPYKS010000051">
    <property type="protein sequence ID" value="MEI9413124.1"/>
    <property type="molecule type" value="Genomic_DNA"/>
</dbReference>
<dbReference type="RefSeq" id="WP_337109456.1">
    <property type="nucleotide sequence ID" value="NZ_JAPYKS010000051.1"/>
</dbReference>
<dbReference type="CDD" id="cd01130">
    <property type="entry name" value="VirB11-like_ATPase"/>
    <property type="match status" value="1"/>
</dbReference>
<evidence type="ECO:0000256" key="1">
    <source>
        <dbReference type="ARBA" id="ARBA00006611"/>
    </source>
</evidence>
<dbReference type="InterPro" id="IPR027417">
    <property type="entry name" value="P-loop_NTPase"/>
</dbReference>
<comment type="caution">
    <text evidence="3">The sequence shown here is derived from an EMBL/GenBank/DDBJ whole genome shotgun (WGS) entry which is preliminary data.</text>
</comment>
<feature type="domain" description="Bacterial type II secretion system protein E" evidence="2">
    <location>
        <begin position="90"/>
        <end position="271"/>
    </location>
</feature>
<dbReference type="Gene3D" id="3.40.50.300">
    <property type="entry name" value="P-loop containing nucleotide triphosphate hydrolases"/>
    <property type="match status" value="1"/>
</dbReference>
<reference evidence="3 4" key="1">
    <citation type="submission" date="2022-12" db="EMBL/GenBank/DDBJ databases">
        <authorList>
            <person name="Muema E."/>
        </authorList>
    </citation>
    <scope>NUCLEOTIDE SEQUENCE [LARGE SCALE GENOMIC DNA]</scope>
    <source>
        <strain evidence="4">1326</strain>
    </source>
</reference>
<dbReference type="Gene3D" id="3.30.450.90">
    <property type="match status" value="1"/>
</dbReference>
<name>A0ABU8L782_9HYPH</name>
<gene>
    <name evidence="3" type="primary">trbB</name>
    <name evidence="3" type="ORF">O7A60_30925</name>
</gene>
<dbReference type="Pfam" id="PF00437">
    <property type="entry name" value="T2SSE"/>
    <property type="match status" value="1"/>
</dbReference>
<organism evidence="3 4">
    <name type="scientific">Mesorhizobium salmacidum</name>
    <dbReference type="NCBI Taxonomy" id="3015171"/>
    <lineage>
        <taxon>Bacteria</taxon>
        <taxon>Pseudomonadati</taxon>
        <taxon>Pseudomonadota</taxon>
        <taxon>Alphaproteobacteria</taxon>
        <taxon>Hyphomicrobiales</taxon>
        <taxon>Phyllobacteriaceae</taxon>
        <taxon>Mesorhizobium</taxon>
    </lineage>
</organism>
<protein>
    <submittedName>
        <fullName evidence="3">P-type conjugative transfer ATPase TrbB</fullName>
    </submittedName>
</protein>
<dbReference type="InterPro" id="IPR014149">
    <property type="entry name" value="Conjug-transfer_TrbB"/>
</dbReference>
<evidence type="ECO:0000313" key="3">
    <source>
        <dbReference type="EMBL" id="MEI9413124.1"/>
    </source>
</evidence>
<dbReference type="NCBIfam" id="TIGR02782">
    <property type="entry name" value="TrbB_P"/>
    <property type="match status" value="1"/>
</dbReference>
<evidence type="ECO:0000259" key="2">
    <source>
        <dbReference type="Pfam" id="PF00437"/>
    </source>
</evidence>
<dbReference type="PANTHER" id="PTHR30486:SF6">
    <property type="entry name" value="TYPE IV PILUS RETRACTATION ATPASE PILT"/>
    <property type="match status" value="1"/>
</dbReference>
<dbReference type="SUPFAM" id="SSF52540">
    <property type="entry name" value="P-loop containing nucleoside triphosphate hydrolases"/>
    <property type="match status" value="1"/>
</dbReference>
<comment type="similarity">
    <text evidence="1">Belongs to the GSP E family.</text>
</comment>
<proteinExistence type="inferred from homology"/>
<evidence type="ECO:0000313" key="4">
    <source>
        <dbReference type="Proteomes" id="UP001387293"/>
    </source>
</evidence>
<dbReference type="InterPro" id="IPR001482">
    <property type="entry name" value="T2SS/T4SS_dom"/>
</dbReference>
<dbReference type="PANTHER" id="PTHR30486">
    <property type="entry name" value="TWITCHING MOTILITY PROTEIN PILT"/>
    <property type="match status" value="1"/>
</dbReference>
<dbReference type="InterPro" id="IPR050921">
    <property type="entry name" value="T4SS_GSP_E_ATPase"/>
</dbReference>